<gene>
    <name evidence="3" type="ORF">H9777_13050</name>
</gene>
<dbReference type="SUPFAM" id="SSF51004">
    <property type="entry name" value="C-terminal (heme d1) domain of cytochrome cd1-nitrite reductase"/>
    <property type="match status" value="1"/>
</dbReference>
<organism evidence="3 4">
    <name type="scientific">Candidatus Phocaeicola faecigallinarum</name>
    <dbReference type="NCBI Taxonomy" id="2838732"/>
    <lineage>
        <taxon>Bacteria</taxon>
        <taxon>Pseudomonadati</taxon>
        <taxon>Bacteroidota</taxon>
        <taxon>Bacteroidia</taxon>
        <taxon>Bacteroidales</taxon>
        <taxon>Bacteroidaceae</taxon>
        <taxon>Phocaeicola</taxon>
    </lineage>
</organism>
<dbReference type="InterPro" id="IPR015943">
    <property type="entry name" value="WD40/YVTN_repeat-like_dom_sf"/>
</dbReference>
<accession>A0A948TDF0</accession>
<dbReference type="PANTHER" id="PTHR30344:SF1">
    <property type="entry name" value="6-PHOSPHOGLUCONOLACTONASE"/>
    <property type="match status" value="1"/>
</dbReference>
<reference evidence="3" key="2">
    <citation type="submission" date="2021-04" db="EMBL/GenBank/DDBJ databases">
        <authorList>
            <person name="Gilroy R."/>
        </authorList>
    </citation>
    <scope>NUCLEOTIDE SEQUENCE</scope>
    <source>
        <strain evidence="3">G4-2901</strain>
    </source>
</reference>
<dbReference type="InterPro" id="IPR019405">
    <property type="entry name" value="Lactonase_7-beta_prop"/>
</dbReference>
<dbReference type="Gene3D" id="2.130.10.10">
    <property type="entry name" value="YVTN repeat-like/Quinoprotein amine dehydrogenase"/>
    <property type="match status" value="1"/>
</dbReference>
<sequence>MNKRNSVFFLSASLLFMGCSFVNNKGKEVDGTDQDSLVFVSGSYSYQDEEGIKVFTFSQSDAGFAYKSGLKGVPNPSFLSELTSNNIIYSVAEGGGDDSFLYSLKYNPDSMNLTVIDRDRTQGSSPCFVMADEGKGMAFTANYSGGNLSIFNIDSNGNIALQKKIDFSGCGTHPTRQEASHIHSVYFSPDSVHLWANDLGTDRIRVIDVADYLHNDDIVLPDGSGPRHLCFHSSGKYAYVITELSGDVVVLKINDGNKAEIIQTVKADTVGGEGSADIHLSPDERFLYASCRIKSDGIAVFRVSAETGNIERVGYCLTGKHPRNFAITPNGKYILVACRDENAIEIYEVNRETGMPMDTGKRIHTKAPVCVRWIK</sequence>
<name>A0A948TDF0_9BACT</name>
<evidence type="ECO:0000256" key="1">
    <source>
        <dbReference type="ARBA" id="ARBA00005564"/>
    </source>
</evidence>
<dbReference type="AlphaFoldDB" id="A0A948TDF0"/>
<dbReference type="GO" id="GO:0017057">
    <property type="term" value="F:6-phosphogluconolactonase activity"/>
    <property type="evidence" value="ECO:0007669"/>
    <property type="project" value="TreeGrafter"/>
</dbReference>
<comment type="caution">
    <text evidence="3">The sequence shown here is derived from an EMBL/GenBank/DDBJ whole genome shotgun (WGS) entry which is preliminary data.</text>
</comment>
<evidence type="ECO:0000313" key="3">
    <source>
        <dbReference type="EMBL" id="MBU3839207.1"/>
    </source>
</evidence>
<keyword evidence="2" id="KW-0119">Carbohydrate metabolism</keyword>
<dbReference type="InterPro" id="IPR050282">
    <property type="entry name" value="Cycloisomerase_2"/>
</dbReference>
<evidence type="ECO:0000313" key="4">
    <source>
        <dbReference type="Proteomes" id="UP000783796"/>
    </source>
</evidence>
<dbReference type="GO" id="GO:0005829">
    <property type="term" value="C:cytosol"/>
    <property type="evidence" value="ECO:0007669"/>
    <property type="project" value="TreeGrafter"/>
</dbReference>
<dbReference type="Pfam" id="PF10282">
    <property type="entry name" value="Lactonase"/>
    <property type="match status" value="1"/>
</dbReference>
<dbReference type="Proteomes" id="UP000783796">
    <property type="component" value="Unassembled WGS sequence"/>
</dbReference>
<dbReference type="InterPro" id="IPR011048">
    <property type="entry name" value="Haem_d1_sf"/>
</dbReference>
<keyword evidence="2" id="KW-0313">Glucose metabolism</keyword>
<proteinExistence type="inferred from homology"/>
<dbReference type="EMBL" id="JAHLFW010000109">
    <property type="protein sequence ID" value="MBU3839207.1"/>
    <property type="molecule type" value="Genomic_DNA"/>
</dbReference>
<dbReference type="PANTHER" id="PTHR30344">
    <property type="entry name" value="6-PHOSPHOGLUCONOLACTONASE-RELATED"/>
    <property type="match status" value="1"/>
</dbReference>
<reference evidence="3" key="1">
    <citation type="journal article" date="2021" name="PeerJ">
        <title>Extensive microbial diversity within the chicken gut microbiome revealed by metagenomics and culture.</title>
        <authorList>
            <person name="Gilroy R."/>
            <person name="Ravi A."/>
            <person name="Getino M."/>
            <person name="Pursley I."/>
            <person name="Horton D.L."/>
            <person name="Alikhan N.F."/>
            <person name="Baker D."/>
            <person name="Gharbi K."/>
            <person name="Hall N."/>
            <person name="Watson M."/>
            <person name="Adriaenssens E.M."/>
            <person name="Foster-Nyarko E."/>
            <person name="Jarju S."/>
            <person name="Secka A."/>
            <person name="Antonio M."/>
            <person name="Oren A."/>
            <person name="Chaudhuri R.R."/>
            <person name="La Ragione R."/>
            <person name="Hildebrand F."/>
            <person name="Pallen M.J."/>
        </authorList>
    </citation>
    <scope>NUCLEOTIDE SEQUENCE</scope>
    <source>
        <strain evidence="3">G4-2901</strain>
    </source>
</reference>
<comment type="similarity">
    <text evidence="1">Belongs to the cycloisomerase 2 family.</text>
</comment>
<dbReference type="PROSITE" id="PS51257">
    <property type="entry name" value="PROKAR_LIPOPROTEIN"/>
    <property type="match status" value="1"/>
</dbReference>
<dbReference type="GO" id="GO:0006006">
    <property type="term" value="P:glucose metabolic process"/>
    <property type="evidence" value="ECO:0007669"/>
    <property type="project" value="UniProtKB-KW"/>
</dbReference>
<evidence type="ECO:0000256" key="2">
    <source>
        <dbReference type="ARBA" id="ARBA00022526"/>
    </source>
</evidence>
<protein>
    <submittedName>
        <fullName evidence="3">Lactonase family protein</fullName>
    </submittedName>
</protein>